<dbReference type="EMBL" id="PYAU01000001">
    <property type="protein sequence ID" value="PSL36790.1"/>
    <property type="molecule type" value="Genomic_DNA"/>
</dbReference>
<dbReference type="SUPFAM" id="SSF48452">
    <property type="entry name" value="TPR-like"/>
    <property type="match status" value="1"/>
</dbReference>
<dbReference type="Proteomes" id="UP000241203">
    <property type="component" value="Unassembled WGS sequence"/>
</dbReference>
<dbReference type="InterPro" id="IPR013105">
    <property type="entry name" value="TPR_2"/>
</dbReference>
<evidence type="ECO:0000256" key="1">
    <source>
        <dbReference type="ARBA" id="ARBA00022737"/>
    </source>
</evidence>
<dbReference type="SMART" id="SM00028">
    <property type="entry name" value="TPR"/>
    <property type="match status" value="3"/>
</dbReference>
<keyword evidence="1" id="KW-0677">Repeat</keyword>
<gene>
    <name evidence="4" type="ORF">CLV49_0388</name>
</gene>
<dbReference type="PROSITE" id="PS50005">
    <property type="entry name" value="TPR"/>
    <property type="match status" value="1"/>
</dbReference>
<dbReference type="Pfam" id="PF07719">
    <property type="entry name" value="TPR_2"/>
    <property type="match status" value="1"/>
</dbReference>
<comment type="caution">
    <text evidence="4">The sequence shown here is derived from an EMBL/GenBank/DDBJ whole genome shotgun (WGS) entry which is preliminary data.</text>
</comment>
<evidence type="ECO:0000256" key="2">
    <source>
        <dbReference type="ARBA" id="ARBA00022803"/>
    </source>
</evidence>
<proteinExistence type="predicted"/>
<dbReference type="InterPro" id="IPR011990">
    <property type="entry name" value="TPR-like_helical_dom_sf"/>
</dbReference>
<sequence>MRGAAGSPPIVVPVTNSIILGYDAATLREKVDLRAVGERLDELGDLRSLTALCEKAWLLKVAGQLDEALDVANEAVRLARFTGDRKELVRPRLLRAQVLQFRGSYDDAIHELNACVDEAHTHEWTLYEAFSLQHRGKVYFDLERFEEALADFQAAAELRRELGAPDEQIESSLIAIAVTESYLADRV</sequence>
<accession>A0A2P8GS42</accession>
<evidence type="ECO:0000313" key="5">
    <source>
        <dbReference type="Proteomes" id="UP000241203"/>
    </source>
</evidence>
<dbReference type="InterPro" id="IPR019734">
    <property type="entry name" value="TPR_rpt"/>
</dbReference>
<dbReference type="AlphaFoldDB" id="A0A2P8GS42"/>
<reference evidence="4 5" key="1">
    <citation type="submission" date="2018-03" db="EMBL/GenBank/DDBJ databases">
        <title>Genomic Encyclopedia of Archaeal and Bacterial Type Strains, Phase II (KMG-II): from individual species to whole genera.</title>
        <authorList>
            <person name="Goeker M."/>
        </authorList>
    </citation>
    <scope>NUCLEOTIDE SEQUENCE [LARGE SCALE GENOMIC DNA]</scope>
    <source>
        <strain evidence="4 5">DSM 21548</strain>
    </source>
</reference>
<feature type="repeat" description="TPR" evidence="3">
    <location>
        <begin position="129"/>
        <end position="162"/>
    </location>
</feature>
<name>A0A2P8GS42_9MICO</name>
<evidence type="ECO:0000256" key="3">
    <source>
        <dbReference type="PROSITE-ProRule" id="PRU00339"/>
    </source>
</evidence>
<dbReference type="Gene3D" id="1.25.40.10">
    <property type="entry name" value="Tetratricopeptide repeat domain"/>
    <property type="match status" value="2"/>
</dbReference>
<evidence type="ECO:0000313" key="4">
    <source>
        <dbReference type="EMBL" id="PSL36790.1"/>
    </source>
</evidence>
<keyword evidence="2 3" id="KW-0802">TPR repeat</keyword>
<protein>
    <submittedName>
        <fullName evidence="4">Tetratricopeptide repeat protein</fullName>
    </submittedName>
</protein>
<organism evidence="4 5">
    <name type="scientific">Labedella gwakjiensis</name>
    <dbReference type="NCBI Taxonomy" id="390269"/>
    <lineage>
        <taxon>Bacteria</taxon>
        <taxon>Bacillati</taxon>
        <taxon>Actinomycetota</taxon>
        <taxon>Actinomycetes</taxon>
        <taxon>Micrococcales</taxon>
        <taxon>Microbacteriaceae</taxon>
        <taxon>Labedella</taxon>
    </lineage>
</organism>